<name>A0AAV5JRR7_9ROSI</name>
<dbReference type="PANTHER" id="PTHR34427:SF5">
    <property type="entry name" value="DUF4283 DOMAIN-CONTAINING PROTEIN"/>
    <property type="match status" value="1"/>
</dbReference>
<dbReference type="AlphaFoldDB" id="A0AAV5JRR7"/>
<feature type="compositionally biased region" description="Basic and acidic residues" evidence="1">
    <location>
        <begin position="210"/>
        <end position="223"/>
    </location>
</feature>
<evidence type="ECO:0000256" key="1">
    <source>
        <dbReference type="SAM" id="MobiDB-lite"/>
    </source>
</evidence>
<organism evidence="2 3">
    <name type="scientific">Rubroshorea leprosula</name>
    <dbReference type="NCBI Taxonomy" id="152421"/>
    <lineage>
        <taxon>Eukaryota</taxon>
        <taxon>Viridiplantae</taxon>
        <taxon>Streptophyta</taxon>
        <taxon>Embryophyta</taxon>
        <taxon>Tracheophyta</taxon>
        <taxon>Spermatophyta</taxon>
        <taxon>Magnoliopsida</taxon>
        <taxon>eudicotyledons</taxon>
        <taxon>Gunneridae</taxon>
        <taxon>Pentapetalae</taxon>
        <taxon>rosids</taxon>
        <taxon>malvids</taxon>
        <taxon>Malvales</taxon>
        <taxon>Dipterocarpaceae</taxon>
        <taxon>Rubroshorea</taxon>
    </lineage>
</organism>
<feature type="compositionally biased region" description="Polar residues" evidence="1">
    <location>
        <begin position="190"/>
        <end position="206"/>
    </location>
</feature>
<evidence type="ECO:0000313" key="2">
    <source>
        <dbReference type="EMBL" id="GKV17348.1"/>
    </source>
</evidence>
<feature type="compositionally biased region" description="Basic and acidic residues" evidence="1">
    <location>
        <begin position="330"/>
        <end position="342"/>
    </location>
</feature>
<sequence length="424" mass="48413">MEERPNNERRKEGTVQRYGSNDANTYGVHSVNLIPNLQEKFFMEGVFFCNIRPMGDVKPWTPTVVAMKRFAWIRCQGLLTHAWKLETFQTFGRLWGNLITLDDITISKKRFNVARFLITTPTTKSTSKSITVKINGEFFILKFTEEESTNNLFTMRSDRIFHAPREEDDEESSSLDSDGVKAFMEDDVATPNTRDGNKNEVASQNVKVARHSDEVEGNKRNEDEIASTSTKIAEETEGMGEIRMGLLDSNSNIQRLGETRKIVADPDIVTNKADQGNFENDSQLSTNADMGSYGKSYQKRKNKVVEDNRRCGEVERYVKDLNDGLPTKEMGLEKDTRPRDPQPVDLQEPTNTGPEEQNEKNSNRSKTKNRKSDFSFWDDLETDSSIDANWMNRNDGCGKRKKKRKAKSCASMYRKSRGLEGFLV</sequence>
<evidence type="ECO:0000313" key="3">
    <source>
        <dbReference type="Proteomes" id="UP001054252"/>
    </source>
</evidence>
<feature type="region of interest" description="Disordered" evidence="1">
    <location>
        <begin position="188"/>
        <end position="231"/>
    </location>
</feature>
<proteinExistence type="predicted"/>
<gene>
    <name evidence="2" type="ORF">SLEP1_g27863</name>
</gene>
<evidence type="ECO:0008006" key="4">
    <source>
        <dbReference type="Google" id="ProtNLM"/>
    </source>
</evidence>
<feature type="region of interest" description="Disordered" evidence="1">
    <location>
        <begin position="273"/>
        <end position="301"/>
    </location>
</feature>
<keyword evidence="3" id="KW-1185">Reference proteome</keyword>
<dbReference type="EMBL" id="BPVZ01000047">
    <property type="protein sequence ID" value="GKV17348.1"/>
    <property type="molecule type" value="Genomic_DNA"/>
</dbReference>
<dbReference type="Proteomes" id="UP001054252">
    <property type="component" value="Unassembled WGS sequence"/>
</dbReference>
<protein>
    <recommendedName>
        <fullName evidence="4">DUF4283 domain-containing protein</fullName>
    </recommendedName>
</protein>
<reference evidence="2 3" key="1">
    <citation type="journal article" date="2021" name="Commun. Biol.">
        <title>The genome of Shorea leprosula (Dipterocarpaceae) highlights the ecological relevance of drought in aseasonal tropical rainforests.</title>
        <authorList>
            <person name="Ng K.K.S."/>
            <person name="Kobayashi M.J."/>
            <person name="Fawcett J.A."/>
            <person name="Hatakeyama M."/>
            <person name="Paape T."/>
            <person name="Ng C.H."/>
            <person name="Ang C.C."/>
            <person name="Tnah L.H."/>
            <person name="Lee C.T."/>
            <person name="Nishiyama T."/>
            <person name="Sese J."/>
            <person name="O'Brien M.J."/>
            <person name="Copetti D."/>
            <person name="Mohd Noor M.I."/>
            <person name="Ong R.C."/>
            <person name="Putra M."/>
            <person name="Sireger I.Z."/>
            <person name="Indrioko S."/>
            <person name="Kosugi Y."/>
            <person name="Izuno A."/>
            <person name="Isagi Y."/>
            <person name="Lee S.L."/>
            <person name="Shimizu K.K."/>
        </authorList>
    </citation>
    <scope>NUCLEOTIDE SEQUENCE [LARGE SCALE GENOMIC DNA]</scope>
    <source>
        <strain evidence="2">214</strain>
    </source>
</reference>
<feature type="compositionally biased region" description="Polar residues" evidence="1">
    <location>
        <begin position="273"/>
        <end position="289"/>
    </location>
</feature>
<feature type="region of interest" description="Disordered" evidence="1">
    <location>
        <begin position="317"/>
        <end position="409"/>
    </location>
</feature>
<comment type="caution">
    <text evidence="2">The sequence shown here is derived from an EMBL/GenBank/DDBJ whole genome shotgun (WGS) entry which is preliminary data.</text>
</comment>
<accession>A0AAV5JRR7</accession>
<dbReference type="PANTHER" id="PTHR34427">
    <property type="entry name" value="DUF4283 DOMAIN PROTEIN"/>
    <property type="match status" value="1"/>
</dbReference>